<dbReference type="InterPro" id="IPR046351">
    <property type="entry name" value="UTP4"/>
</dbReference>
<dbReference type="PANTHER" id="PTHR44163">
    <property type="entry name" value="U3 SMALL NUCLEOLAR RNA-ASSOCIATED PROTEIN 4 HOMOLOG"/>
    <property type="match status" value="1"/>
</dbReference>
<dbReference type="OrthoDB" id="8883818at2759"/>
<keyword evidence="3" id="KW-1185">Reference proteome</keyword>
<evidence type="ECO:0000313" key="3">
    <source>
        <dbReference type="Proteomes" id="UP000076842"/>
    </source>
</evidence>
<dbReference type="Proteomes" id="UP000076842">
    <property type="component" value="Unassembled WGS sequence"/>
</dbReference>
<evidence type="ECO:0000256" key="1">
    <source>
        <dbReference type="SAM" id="MobiDB-lite"/>
    </source>
</evidence>
<dbReference type="InterPro" id="IPR036322">
    <property type="entry name" value="WD40_repeat_dom_sf"/>
</dbReference>
<dbReference type="InterPro" id="IPR011047">
    <property type="entry name" value="Quinoprotein_ADH-like_sf"/>
</dbReference>
<dbReference type="InterPro" id="IPR015943">
    <property type="entry name" value="WD40/YVTN_repeat-like_dom_sf"/>
</dbReference>
<name>A0A165DZP2_9BASI</name>
<dbReference type="GO" id="GO:0003723">
    <property type="term" value="F:RNA binding"/>
    <property type="evidence" value="ECO:0007669"/>
    <property type="project" value="TreeGrafter"/>
</dbReference>
<feature type="region of interest" description="Disordered" evidence="1">
    <location>
        <begin position="227"/>
        <end position="247"/>
    </location>
</feature>
<protein>
    <submittedName>
        <fullName evidence="2">WD40 repeat-like protein</fullName>
    </submittedName>
</protein>
<dbReference type="GO" id="GO:0000462">
    <property type="term" value="P:maturation of SSU-rRNA from tricistronic rRNA transcript (SSU-rRNA, 5.8S rRNA, LSU-rRNA)"/>
    <property type="evidence" value="ECO:0007669"/>
    <property type="project" value="InterPro"/>
</dbReference>
<dbReference type="Pfam" id="PF00400">
    <property type="entry name" value="WD40"/>
    <property type="match status" value="1"/>
</dbReference>
<dbReference type="SUPFAM" id="SSF50998">
    <property type="entry name" value="Quinoprotein alcohol dehydrogenase-like"/>
    <property type="match status" value="1"/>
</dbReference>
<dbReference type="SMART" id="SM00320">
    <property type="entry name" value="WD40"/>
    <property type="match status" value="7"/>
</dbReference>
<dbReference type="Gene3D" id="2.130.10.10">
    <property type="entry name" value="YVTN repeat-like/Quinoprotein amine dehydrogenase"/>
    <property type="match status" value="3"/>
</dbReference>
<dbReference type="STRING" id="1353952.A0A165DZP2"/>
<feature type="region of interest" description="Disordered" evidence="1">
    <location>
        <begin position="827"/>
        <end position="850"/>
    </location>
</feature>
<dbReference type="PANTHER" id="PTHR44163:SF1">
    <property type="entry name" value="U3 SMALL NUCLEOLAR RNA-ASSOCIATED PROTEIN 4 HOMOLOG"/>
    <property type="match status" value="1"/>
</dbReference>
<feature type="compositionally biased region" description="Basic and acidic residues" evidence="1">
    <location>
        <begin position="836"/>
        <end position="850"/>
    </location>
</feature>
<feature type="compositionally biased region" description="Acidic residues" evidence="1">
    <location>
        <begin position="237"/>
        <end position="247"/>
    </location>
</feature>
<proteinExistence type="predicted"/>
<organism evidence="2 3">
    <name type="scientific">Calocera cornea HHB12733</name>
    <dbReference type="NCBI Taxonomy" id="1353952"/>
    <lineage>
        <taxon>Eukaryota</taxon>
        <taxon>Fungi</taxon>
        <taxon>Dikarya</taxon>
        <taxon>Basidiomycota</taxon>
        <taxon>Agaricomycotina</taxon>
        <taxon>Dacrymycetes</taxon>
        <taxon>Dacrymycetales</taxon>
        <taxon>Dacrymycetaceae</taxon>
        <taxon>Calocera</taxon>
    </lineage>
</organism>
<dbReference type="FunCoup" id="A0A165DZP2">
    <property type="interactions" value="506"/>
</dbReference>
<feature type="compositionally biased region" description="Basic residues" evidence="1">
    <location>
        <begin position="38"/>
        <end position="47"/>
    </location>
</feature>
<feature type="compositionally biased region" description="Low complexity" evidence="1">
    <location>
        <begin position="227"/>
        <end position="236"/>
    </location>
</feature>
<sequence>MAADEARSIPVHRCRFVDTHPASITAIAFPPRALPRPSHSRRLRKDKGKQPLPGLADDATDDDDDEQEREISPGVMAVGRANGNIELYDWAGEGCAQAWVLLATLYGPAGSRVTNLVFTLRHPHTLSPWSTAPLPALRLFSTSSSSELFEWSLASLSISATLPSGGGSIWSLAGNGAGTRLAMGCEDGGVRIVDLREGRLEVERRCERVKPRLLSLAWGPPVLKARPAKAPAAAGGDSDEEDDDEDTEDAWADTYLVAGCSDSTLRTFSCTTGRPLARLTLDKLRTESTLAWAVGVTPDGTVVSGDSLGNVGFWDLATGTRVAGFRSHAADVLALAIGPNGKTVYTTGVDQKISEHTLIALPNQAARWVQTTSRRLHAHDVRALAVFPPCSPLPSLAVSRTCPVLVSGGQDLSPVLAPCAPPQKADAHGAGRVGNVLMTSKAAGWADGWHRRVPYVRRGEVVLGRKRGWVVCKREQGVGVWFLRHPAASLEGLSAEGGEGGAADEGGWGKALEMELTGSGNLACLALGEPEDVQEPAWLAVSDGAEVKLWRLSGEKDDITPKRIKGFSARVMAQLPASTGLLGASALAFTPGASHLLIATTPSCTPASTILVIDLSDLSLAGSLVPPAPTSASASASAAASWISELAVSPDGQYVAALPLHAPIQVYSLRTLKPYCALPALPSHAVALHFLPSRLVVALANNGVQCYSLRYRRLDDATKVFCAALSARLGTMHDAVLGLTSRARPEGEGEVFIYGSSWVCRADLLGSATAPATDGPGAEGAARKRKRHAAAEAYKLPAPPGMDEARVRIETRYKFVCLVDFARAPAPASGDAMDVDAERPGPEGKAREEHGRETIVLVERPVADVLAEGPAAWNHNKFGT</sequence>
<dbReference type="InterPro" id="IPR001680">
    <property type="entry name" value="WD40_rpt"/>
</dbReference>
<reference evidence="2 3" key="1">
    <citation type="journal article" date="2016" name="Mol. Biol. Evol.">
        <title>Comparative Genomics of Early-Diverging Mushroom-Forming Fungi Provides Insights into the Origins of Lignocellulose Decay Capabilities.</title>
        <authorList>
            <person name="Nagy L.G."/>
            <person name="Riley R."/>
            <person name="Tritt A."/>
            <person name="Adam C."/>
            <person name="Daum C."/>
            <person name="Floudas D."/>
            <person name="Sun H."/>
            <person name="Yadav J.S."/>
            <person name="Pangilinan J."/>
            <person name="Larsson K.H."/>
            <person name="Matsuura K."/>
            <person name="Barry K."/>
            <person name="Labutti K."/>
            <person name="Kuo R."/>
            <person name="Ohm R.A."/>
            <person name="Bhattacharya S.S."/>
            <person name="Shirouzu T."/>
            <person name="Yoshinaga Y."/>
            <person name="Martin F.M."/>
            <person name="Grigoriev I.V."/>
            <person name="Hibbett D.S."/>
        </authorList>
    </citation>
    <scope>NUCLEOTIDE SEQUENCE [LARGE SCALE GENOMIC DNA]</scope>
    <source>
        <strain evidence="2 3">HHB12733</strain>
    </source>
</reference>
<feature type="compositionally biased region" description="Acidic residues" evidence="1">
    <location>
        <begin position="58"/>
        <end position="68"/>
    </location>
</feature>
<dbReference type="AlphaFoldDB" id="A0A165DZP2"/>
<evidence type="ECO:0000313" key="2">
    <source>
        <dbReference type="EMBL" id="KZT53811.1"/>
    </source>
</evidence>
<gene>
    <name evidence="2" type="ORF">CALCODRAFT_557318</name>
</gene>
<dbReference type="InParanoid" id="A0A165DZP2"/>
<dbReference type="GO" id="GO:0030686">
    <property type="term" value="C:90S preribosome"/>
    <property type="evidence" value="ECO:0007669"/>
    <property type="project" value="InterPro"/>
</dbReference>
<accession>A0A165DZP2</accession>
<dbReference type="GO" id="GO:0032040">
    <property type="term" value="C:small-subunit processome"/>
    <property type="evidence" value="ECO:0007669"/>
    <property type="project" value="TreeGrafter"/>
</dbReference>
<dbReference type="EMBL" id="KV424028">
    <property type="protein sequence ID" value="KZT53811.1"/>
    <property type="molecule type" value="Genomic_DNA"/>
</dbReference>
<dbReference type="GO" id="GO:0034455">
    <property type="term" value="C:t-UTP complex"/>
    <property type="evidence" value="ECO:0007669"/>
    <property type="project" value="TreeGrafter"/>
</dbReference>
<feature type="region of interest" description="Disordered" evidence="1">
    <location>
        <begin position="30"/>
        <end position="74"/>
    </location>
</feature>
<dbReference type="SUPFAM" id="SSF50978">
    <property type="entry name" value="WD40 repeat-like"/>
    <property type="match status" value="1"/>
</dbReference>